<accession>A0A1V6Z9X1</accession>
<organism evidence="1 2">
    <name type="scientific">Penicillium nalgiovense</name>
    <dbReference type="NCBI Taxonomy" id="60175"/>
    <lineage>
        <taxon>Eukaryota</taxon>
        <taxon>Fungi</taxon>
        <taxon>Dikarya</taxon>
        <taxon>Ascomycota</taxon>
        <taxon>Pezizomycotina</taxon>
        <taxon>Eurotiomycetes</taxon>
        <taxon>Eurotiomycetidae</taxon>
        <taxon>Eurotiales</taxon>
        <taxon>Aspergillaceae</taxon>
        <taxon>Penicillium</taxon>
    </lineage>
</organism>
<dbReference type="AlphaFoldDB" id="A0A1V6Z9X1"/>
<reference evidence="2" key="1">
    <citation type="journal article" date="2017" name="Nat. Microbiol.">
        <title>Global analysis of biosynthetic gene clusters reveals vast potential of secondary metabolite production in Penicillium species.</title>
        <authorList>
            <person name="Nielsen J.C."/>
            <person name="Grijseels S."/>
            <person name="Prigent S."/>
            <person name="Ji B."/>
            <person name="Dainat J."/>
            <person name="Nielsen K.F."/>
            <person name="Frisvad J.C."/>
            <person name="Workman M."/>
            <person name="Nielsen J."/>
        </authorList>
    </citation>
    <scope>NUCLEOTIDE SEQUENCE [LARGE SCALE GENOMIC DNA]</scope>
    <source>
        <strain evidence="2">IBT 13039</strain>
    </source>
</reference>
<name>A0A1V6Z9X1_PENNA</name>
<dbReference type="STRING" id="60175.A0A1V6Z9X1"/>
<protein>
    <submittedName>
        <fullName evidence="1">Uncharacterized protein</fullName>
    </submittedName>
</protein>
<evidence type="ECO:0000313" key="2">
    <source>
        <dbReference type="Proteomes" id="UP000191691"/>
    </source>
</evidence>
<keyword evidence="2" id="KW-1185">Reference proteome</keyword>
<dbReference type="EMBL" id="MOOB01000001">
    <property type="protein sequence ID" value="OQE96485.1"/>
    <property type="molecule type" value="Genomic_DNA"/>
</dbReference>
<gene>
    <name evidence="1" type="ORF">PENNAL_c0001G00388</name>
</gene>
<proteinExistence type="predicted"/>
<sequence>MVKSIAGDKTIDEVNLEKKGDINALQRYRFAMYWNKHRTRPPFTSRQLMDPIL</sequence>
<dbReference type="Proteomes" id="UP000191691">
    <property type="component" value="Unassembled WGS sequence"/>
</dbReference>
<comment type="caution">
    <text evidence="1">The sequence shown here is derived from an EMBL/GenBank/DDBJ whole genome shotgun (WGS) entry which is preliminary data.</text>
</comment>
<evidence type="ECO:0000313" key="1">
    <source>
        <dbReference type="EMBL" id="OQE96485.1"/>
    </source>
</evidence>